<evidence type="ECO:0000313" key="6">
    <source>
        <dbReference type="EMBL" id="QCD79341.1"/>
    </source>
</evidence>
<keyword evidence="4" id="KW-0520">NAD</keyword>
<dbReference type="PRINTS" id="PR00364">
    <property type="entry name" value="DISEASERSIST"/>
</dbReference>
<dbReference type="PANTHER" id="PTHR11017">
    <property type="entry name" value="LEUCINE-RICH REPEAT-CONTAINING PROTEIN"/>
    <property type="match status" value="1"/>
</dbReference>
<dbReference type="GO" id="GO:0043531">
    <property type="term" value="F:ADP binding"/>
    <property type="evidence" value="ECO:0007669"/>
    <property type="project" value="InterPro"/>
</dbReference>
<dbReference type="GO" id="GO:0007165">
    <property type="term" value="P:signal transduction"/>
    <property type="evidence" value="ECO:0007669"/>
    <property type="project" value="InterPro"/>
</dbReference>
<dbReference type="AlphaFoldDB" id="A0A4D6KXQ6"/>
<dbReference type="InterPro" id="IPR011713">
    <property type="entry name" value="Leu-rich_rpt_3"/>
</dbReference>
<dbReference type="InterPro" id="IPR032675">
    <property type="entry name" value="LRR_dom_sf"/>
</dbReference>
<dbReference type="InterPro" id="IPR058192">
    <property type="entry name" value="WHD_ROQ1-like"/>
</dbReference>
<gene>
    <name evidence="6" type="ORF">DEO72_LG1g2980</name>
</gene>
<dbReference type="FunFam" id="3.40.50.10140:FF:000007">
    <property type="entry name" value="Disease resistance protein (TIR-NBS-LRR class)"/>
    <property type="match status" value="1"/>
</dbReference>
<dbReference type="PANTHER" id="PTHR11017:SF243">
    <property type="entry name" value="ADP-RIBOSYL CYCLASE_CYCLIC ADP-RIBOSE HYDROLASE"/>
    <property type="match status" value="1"/>
</dbReference>
<proteinExistence type="predicted"/>
<evidence type="ECO:0000256" key="1">
    <source>
        <dbReference type="ARBA" id="ARBA00022614"/>
    </source>
</evidence>
<dbReference type="Pfam" id="PF23282">
    <property type="entry name" value="WHD_ROQ1"/>
    <property type="match status" value="1"/>
</dbReference>
<evidence type="ECO:0000256" key="2">
    <source>
        <dbReference type="ARBA" id="ARBA00022737"/>
    </source>
</evidence>
<reference evidence="6 7" key="1">
    <citation type="submission" date="2019-04" db="EMBL/GenBank/DDBJ databases">
        <title>An improved genome assembly and genetic linkage map for asparagus bean, Vigna unguiculata ssp. sesquipedialis.</title>
        <authorList>
            <person name="Xia Q."/>
            <person name="Zhang R."/>
            <person name="Dong Y."/>
        </authorList>
    </citation>
    <scope>NUCLEOTIDE SEQUENCE [LARGE SCALE GENOMIC DNA]</scope>
    <source>
        <tissue evidence="6">Leaf</tissue>
    </source>
</reference>
<dbReference type="InterPro" id="IPR002182">
    <property type="entry name" value="NB-ARC"/>
</dbReference>
<evidence type="ECO:0000256" key="3">
    <source>
        <dbReference type="ARBA" id="ARBA00022821"/>
    </source>
</evidence>
<accession>A0A4D6KXQ6</accession>
<dbReference type="Pfam" id="PF07725">
    <property type="entry name" value="LRR_3"/>
    <property type="match status" value="1"/>
</dbReference>
<dbReference type="Pfam" id="PF01582">
    <property type="entry name" value="TIR"/>
    <property type="match status" value="1"/>
</dbReference>
<dbReference type="SUPFAM" id="SSF46785">
    <property type="entry name" value="Winged helix' DNA-binding domain"/>
    <property type="match status" value="1"/>
</dbReference>
<name>A0A4D6KXQ6_VIGUN</name>
<dbReference type="GO" id="GO:0006952">
    <property type="term" value="P:defense response"/>
    <property type="evidence" value="ECO:0007669"/>
    <property type="project" value="UniProtKB-KW"/>
</dbReference>
<dbReference type="SUPFAM" id="SSF52200">
    <property type="entry name" value="Toll/Interleukin receptor TIR domain"/>
    <property type="match status" value="1"/>
</dbReference>
<organism evidence="6 7">
    <name type="scientific">Vigna unguiculata</name>
    <name type="common">Cowpea</name>
    <dbReference type="NCBI Taxonomy" id="3917"/>
    <lineage>
        <taxon>Eukaryota</taxon>
        <taxon>Viridiplantae</taxon>
        <taxon>Streptophyta</taxon>
        <taxon>Embryophyta</taxon>
        <taxon>Tracheophyta</taxon>
        <taxon>Spermatophyta</taxon>
        <taxon>Magnoliopsida</taxon>
        <taxon>eudicotyledons</taxon>
        <taxon>Gunneridae</taxon>
        <taxon>Pentapetalae</taxon>
        <taxon>rosids</taxon>
        <taxon>fabids</taxon>
        <taxon>Fabales</taxon>
        <taxon>Fabaceae</taxon>
        <taxon>Papilionoideae</taxon>
        <taxon>50 kb inversion clade</taxon>
        <taxon>NPAAA clade</taxon>
        <taxon>indigoferoid/millettioid clade</taxon>
        <taxon>Phaseoleae</taxon>
        <taxon>Vigna</taxon>
    </lineage>
</organism>
<evidence type="ECO:0000259" key="5">
    <source>
        <dbReference type="PROSITE" id="PS50104"/>
    </source>
</evidence>
<keyword evidence="3" id="KW-0611">Plant defense</keyword>
<dbReference type="InterPro" id="IPR044974">
    <property type="entry name" value="Disease_R_plants"/>
</dbReference>
<dbReference type="SMART" id="SM00255">
    <property type="entry name" value="TIR"/>
    <property type="match status" value="1"/>
</dbReference>
<dbReference type="Pfam" id="PF00931">
    <property type="entry name" value="NB-ARC"/>
    <property type="match status" value="1"/>
</dbReference>
<keyword evidence="7" id="KW-1185">Reference proteome</keyword>
<dbReference type="PROSITE" id="PS50104">
    <property type="entry name" value="TIR"/>
    <property type="match status" value="1"/>
</dbReference>
<feature type="domain" description="TIR" evidence="5">
    <location>
        <begin position="13"/>
        <end position="173"/>
    </location>
</feature>
<dbReference type="InterPro" id="IPR035897">
    <property type="entry name" value="Toll_tir_struct_dom_sf"/>
</dbReference>
<dbReference type="Gene3D" id="3.40.50.300">
    <property type="entry name" value="P-loop containing nucleotide triphosphate hydrolases"/>
    <property type="match status" value="1"/>
</dbReference>
<dbReference type="Gene3D" id="3.40.50.10140">
    <property type="entry name" value="Toll/interleukin-1 receptor homology (TIR) domain"/>
    <property type="match status" value="1"/>
</dbReference>
<keyword evidence="1" id="KW-0433">Leucine-rich repeat</keyword>
<dbReference type="InterPro" id="IPR042197">
    <property type="entry name" value="Apaf_helical"/>
</dbReference>
<sequence>MMSDVASSSNSSKKYDVFLSFRGEDTRMNFTSHLHEVLKQKKVETYIDYRLEKGDEISPALIKAIEDSHVSIVIISENYAFSKWCLEELSKILECRKIQGQIVIPVFYNIDPSHVRKQTGSYEQAFVKHQEDFRCNKWRAALAEVANFSGWDSRNRIESELLMDIVGDILRKLTARYPTQLKGLVGIEENYEQIESLLRIGSREVRTLGIWGMGGIGKTTLATALYAKFSPEFEGGCFLTNVRENSSRQGGLEALRSKLFTELLENENHCFGSPLLVPQFVMSRLGHKKVFIVLDDVATSEQLECLIIDYGLLGPGSRIIVTTRDKQIFRPNDEIYEVKELSIYHSLELFSLTAFEEKIPKQGYEDLSRRAISYCKGIPLALKVLGASLCRRSKEAWVSELRKLKKISNMEIHNVLKLSYDGLDRSQKDILLDIACFLKGEHKDRVTNLLEACDFFAASGIEVLLDKALVTISYSNNIQMHDLIQEMGQEIVDQESIKDSGRRSRLWRPEEVHQVLKHNLGTEVVEAITLDTCDLNRDLNLSSNSFTKMVSMRFLKIHSSYYSSQFNVHLPSGLESLSDKLRYFRWDGFCHESLSSNFHAEYLVELDMRRSKLRKLWEGVQSLVNLEKIHLEASRDLVEIPDLSKAEKLKRIDLSDCESLRKLHPSISSLPKLAHLELSGCRKIENLNVHSKYLQRLNLEDLSGTNVESLPASIKNLSMMKLLVLDDCRTLVSLPELPRSLEMLTAYNCTSLETVFTQLLVSEHMLQSCKPYLSKQYYYPKQFEGGCAVFPGDHIMNDFGFHAEDSSITIPYLSLPELCGFICCFVLSEGSIEGHISCSIYQDSEQVGIDEGQLLHTALISDHVVFLFVEICDHFNGIPFKFQFNYYDIFRQKDERVRIKECGVFPVYASESGLKLFGSDSTEFFELESITQSFDESQSRAIGVGVRCTNGENGLESFVEVSNKESQLREIGVGGSSNENENEWEHLLHVITSSLCKHDENLDRDFLEYWNIHSSCK</sequence>
<dbReference type="InterPro" id="IPR027417">
    <property type="entry name" value="P-loop_NTPase"/>
</dbReference>
<evidence type="ECO:0000256" key="4">
    <source>
        <dbReference type="ARBA" id="ARBA00023027"/>
    </source>
</evidence>
<dbReference type="SUPFAM" id="SSF52540">
    <property type="entry name" value="P-loop containing nucleoside triphosphate hydrolases"/>
    <property type="match status" value="1"/>
</dbReference>
<dbReference type="InterPro" id="IPR000157">
    <property type="entry name" value="TIR_dom"/>
</dbReference>
<evidence type="ECO:0000313" key="7">
    <source>
        <dbReference type="Proteomes" id="UP000501690"/>
    </source>
</evidence>
<dbReference type="SUPFAM" id="SSF52058">
    <property type="entry name" value="L domain-like"/>
    <property type="match status" value="1"/>
</dbReference>
<keyword evidence="2" id="KW-0677">Repeat</keyword>
<dbReference type="Gene3D" id="3.80.10.10">
    <property type="entry name" value="Ribonuclease Inhibitor"/>
    <property type="match status" value="1"/>
</dbReference>
<dbReference type="EMBL" id="CP039345">
    <property type="protein sequence ID" value="QCD79341.1"/>
    <property type="molecule type" value="Genomic_DNA"/>
</dbReference>
<dbReference type="InterPro" id="IPR036390">
    <property type="entry name" value="WH_DNA-bd_sf"/>
</dbReference>
<protein>
    <submittedName>
        <fullName evidence="6">Maintenance of ploidy protein MOB1</fullName>
    </submittedName>
</protein>
<dbReference type="Proteomes" id="UP000501690">
    <property type="component" value="Linkage Group LG1"/>
</dbReference>
<dbReference type="Gene3D" id="1.10.8.430">
    <property type="entry name" value="Helical domain of apoptotic protease-activating factors"/>
    <property type="match status" value="1"/>
</dbReference>